<keyword evidence="10 12" id="KW-0472">Membrane</keyword>
<evidence type="ECO:0000256" key="10">
    <source>
        <dbReference type="ARBA" id="ARBA00023136"/>
    </source>
</evidence>
<dbReference type="Gene3D" id="1.10.760.10">
    <property type="entry name" value="Cytochrome c-like domain"/>
    <property type="match status" value="1"/>
</dbReference>
<comment type="caution">
    <text evidence="14">The sequence shown here is derived from an EMBL/GenBank/DDBJ whole genome shotgun (WGS) entry which is preliminary data.</text>
</comment>
<sequence>MLVKTHITKIGVTLFAVALFYGFIYMLSNSLFATRPATAVAVGADGKALLPSVDEAAVQTAAAPAAAAPAAEAAAEPAEPAAPPPPAYVEVDPATITGDAKAGETYFGKTCKACHKIDGKNAIGPHLNGVIGRATATVEGFKYSKAMKAHVGNWTPDRLDIYLVSPKAEVPGTKMSFAGIPDAADRANVIAYLNTLPR</sequence>
<dbReference type="InterPro" id="IPR002327">
    <property type="entry name" value="Cyt_c_1A/1B"/>
</dbReference>
<dbReference type="AlphaFoldDB" id="A0A318U6U8"/>
<comment type="subcellular location">
    <subcellularLocation>
        <location evidence="1">Cell membrane</location>
        <topology evidence="1">Single-pass membrane protein</topology>
    </subcellularLocation>
</comment>
<dbReference type="Pfam" id="PF00034">
    <property type="entry name" value="Cytochrom_C"/>
    <property type="match status" value="1"/>
</dbReference>
<keyword evidence="15" id="KW-1185">Reference proteome</keyword>
<evidence type="ECO:0000256" key="5">
    <source>
        <dbReference type="ARBA" id="ARBA00022692"/>
    </source>
</evidence>
<evidence type="ECO:0000256" key="6">
    <source>
        <dbReference type="ARBA" id="ARBA00022723"/>
    </source>
</evidence>
<feature type="domain" description="Cytochrome c" evidence="13">
    <location>
        <begin position="98"/>
        <end position="197"/>
    </location>
</feature>
<keyword evidence="4 11" id="KW-0349">Heme</keyword>
<dbReference type="PANTHER" id="PTHR11961">
    <property type="entry name" value="CYTOCHROME C"/>
    <property type="match status" value="1"/>
</dbReference>
<dbReference type="FunFam" id="1.10.760.10:FF:000026">
    <property type="entry name" value="Cytochrome C, membrane-bound"/>
    <property type="match status" value="1"/>
</dbReference>
<evidence type="ECO:0000256" key="7">
    <source>
        <dbReference type="ARBA" id="ARBA00022982"/>
    </source>
</evidence>
<protein>
    <submittedName>
        <fullName evidence="14">Cytochrome c</fullName>
    </submittedName>
</protein>
<dbReference type="GO" id="GO:0020037">
    <property type="term" value="F:heme binding"/>
    <property type="evidence" value="ECO:0007669"/>
    <property type="project" value="InterPro"/>
</dbReference>
<evidence type="ECO:0000256" key="8">
    <source>
        <dbReference type="ARBA" id="ARBA00022989"/>
    </source>
</evidence>
<keyword evidence="9 11" id="KW-0408">Iron</keyword>
<keyword evidence="2" id="KW-0813">Transport</keyword>
<keyword evidence="5 12" id="KW-0812">Transmembrane</keyword>
<dbReference type="PROSITE" id="PS51007">
    <property type="entry name" value="CYTC"/>
    <property type="match status" value="1"/>
</dbReference>
<dbReference type="SUPFAM" id="SSF46626">
    <property type="entry name" value="Cytochrome c"/>
    <property type="match status" value="1"/>
</dbReference>
<evidence type="ECO:0000256" key="12">
    <source>
        <dbReference type="SAM" id="Phobius"/>
    </source>
</evidence>
<dbReference type="Proteomes" id="UP000247727">
    <property type="component" value="Unassembled WGS sequence"/>
</dbReference>
<dbReference type="GO" id="GO:0046872">
    <property type="term" value="F:metal ion binding"/>
    <property type="evidence" value="ECO:0007669"/>
    <property type="project" value="UniProtKB-KW"/>
</dbReference>
<evidence type="ECO:0000259" key="13">
    <source>
        <dbReference type="PROSITE" id="PS51007"/>
    </source>
</evidence>
<evidence type="ECO:0000256" key="4">
    <source>
        <dbReference type="ARBA" id="ARBA00022617"/>
    </source>
</evidence>
<dbReference type="InterPro" id="IPR009056">
    <property type="entry name" value="Cyt_c-like_dom"/>
</dbReference>
<accession>A0A318U6U8</accession>
<feature type="transmembrane region" description="Helical" evidence="12">
    <location>
        <begin position="6"/>
        <end position="27"/>
    </location>
</feature>
<dbReference type="GO" id="GO:0009055">
    <property type="term" value="F:electron transfer activity"/>
    <property type="evidence" value="ECO:0007669"/>
    <property type="project" value="InterPro"/>
</dbReference>
<proteinExistence type="predicted"/>
<dbReference type="RefSeq" id="WP_245909737.1">
    <property type="nucleotide sequence ID" value="NZ_QJTK01000005.1"/>
</dbReference>
<dbReference type="GO" id="GO:0005886">
    <property type="term" value="C:plasma membrane"/>
    <property type="evidence" value="ECO:0007669"/>
    <property type="project" value="UniProtKB-SubCell"/>
</dbReference>
<evidence type="ECO:0000256" key="11">
    <source>
        <dbReference type="PROSITE-ProRule" id="PRU00433"/>
    </source>
</evidence>
<keyword evidence="6 11" id="KW-0479">Metal-binding</keyword>
<dbReference type="EMBL" id="QJTK01000005">
    <property type="protein sequence ID" value="PYF10306.1"/>
    <property type="molecule type" value="Genomic_DNA"/>
</dbReference>
<evidence type="ECO:0000256" key="9">
    <source>
        <dbReference type="ARBA" id="ARBA00023004"/>
    </source>
</evidence>
<name>A0A318U6U8_9RHOB</name>
<evidence type="ECO:0000256" key="3">
    <source>
        <dbReference type="ARBA" id="ARBA00022475"/>
    </source>
</evidence>
<keyword evidence="8 12" id="KW-1133">Transmembrane helix</keyword>
<organism evidence="14 15">
    <name type="scientific">Rhodobacter viridis</name>
    <dbReference type="NCBI Taxonomy" id="1054202"/>
    <lineage>
        <taxon>Bacteria</taxon>
        <taxon>Pseudomonadati</taxon>
        <taxon>Pseudomonadota</taxon>
        <taxon>Alphaproteobacteria</taxon>
        <taxon>Rhodobacterales</taxon>
        <taxon>Rhodobacter group</taxon>
        <taxon>Rhodobacter</taxon>
    </lineage>
</organism>
<reference evidence="14 15" key="1">
    <citation type="submission" date="2018-06" db="EMBL/GenBank/DDBJ databases">
        <title>Genomic Encyclopedia of Type Strains, Phase III (KMG-III): the genomes of soil and plant-associated and newly described type strains.</title>
        <authorList>
            <person name="Whitman W."/>
        </authorList>
    </citation>
    <scope>NUCLEOTIDE SEQUENCE [LARGE SCALE GENOMIC DNA]</scope>
    <source>
        <strain evidence="14 15">JA737</strain>
    </source>
</reference>
<keyword evidence="7" id="KW-0249">Electron transport</keyword>
<gene>
    <name evidence="14" type="ORF">C8J30_105115</name>
</gene>
<evidence type="ECO:0000313" key="15">
    <source>
        <dbReference type="Proteomes" id="UP000247727"/>
    </source>
</evidence>
<evidence type="ECO:0000313" key="14">
    <source>
        <dbReference type="EMBL" id="PYF10306.1"/>
    </source>
</evidence>
<dbReference type="InterPro" id="IPR036909">
    <property type="entry name" value="Cyt_c-like_dom_sf"/>
</dbReference>
<keyword evidence="3" id="KW-1003">Cell membrane</keyword>
<evidence type="ECO:0000256" key="1">
    <source>
        <dbReference type="ARBA" id="ARBA00004162"/>
    </source>
</evidence>
<dbReference type="PRINTS" id="PR00604">
    <property type="entry name" value="CYTCHRMECIAB"/>
</dbReference>
<evidence type="ECO:0000256" key="2">
    <source>
        <dbReference type="ARBA" id="ARBA00022448"/>
    </source>
</evidence>